<accession>A0A1J3H9Z7</accession>
<evidence type="ECO:0000313" key="1">
    <source>
        <dbReference type="EMBL" id="JAU63960.1"/>
    </source>
</evidence>
<organism evidence="1">
    <name type="scientific">Noccaea caerulescens</name>
    <name type="common">Alpine penny-cress</name>
    <name type="synonym">Thlaspi caerulescens</name>
    <dbReference type="NCBI Taxonomy" id="107243"/>
    <lineage>
        <taxon>Eukaryota</taxon>
        <taxon>Viridiplantae</taxon>
        <taxon>Streptophyta</taxon>
        <taxon>Embryophyta</taxon>
        <taxon>Tracheophyta</taxon>
        <taxon>Spermatophyta</taxon>
        <taxon>Magnoliopsida</taxon>
        <taxon>eudicotyledons</taxon>
        <taxon>Gunneridae</taxon>
        <taxon>Pentapetalae</taxon>
        <taxon>rosids</taxon>
        <taxon>malvids</taxon>
        <taxon>Brassicales</taxon>
        <taxon>Brassicaceae</taxon>
        <taxon>Coluteocarpeae</taxon>
        <taxon>Noccaea</taxon>
    </lineage>
</organism>
<sequence>MASWTQLSNNSTVISLAAKRSKWRSRSHTSPLEEITALEVIQDQATAIASSVIVQDILPSSVQLHPTDHLVLVEMIRK</sequence>
<protein>
    <submittedName>
        <fullName evidence="1">Uncharacterized protein</fullName>
    </submittedName>
</protein>
<evidence type="ECO:0000313" key="2">
    <source>
        <dbReference type="EMBL" id="JAU89991.1"/>
    </source>
</evidence>
<gene>
    <name evidence="1" type="ORF">LE_TR13343_c0_g1_i1_g.43076</name>
    <name evidence="2" type="ORF">MP_TR9528_c0_g1_i1_g.28930</name>
</gene>
<proteinExistence type="predicted"/>
<name>A0A1J3H9Z7_NOCCA</name>
<dbReference type="AlphaFoldDB" id="A0A1J3H9Z7"/>
<reference evidence="1" key="1">
    <citation type="submission" date="2016-07" db="EMBL/GenBank/DDBJ databases">
        <title>De novo transcriptome assembly of four accessions of the metal hyperaccumulator plant Noccaea caerulescens.</title>
        <authorList>
            <person name="Blande D."/>
            <person name="Halimaa P."/>
            <person name="Tervahauta A.I."/>
            <person name="Aarts M.G."/>
            <person name="Karenlampi S.O."/>
        </authorList>
    </citation>
    <scope>NUCLEOTIDE SEQUENCE</scope>
</reference>
<dbReference type="EMBL" id="GEVL01013381">
    <property type="protein sequence ID" value="JAU63960.1"/>
    <property type="molecule type" value="Transcribed_RNA"/>
</dbReference>
<dbReference type="EMBL" id="GEVM01015947">
    <property type="protein sequence ID" value="JAU89991.1"/>
    <property type="molecule type" value="Transcribed_RNA"/>
</dbReference>